<protein>
    <recommendedName>
        <fullName evidence="6">Alcohol dehydrogenase-like N-terminal domain-containing protein</fullName>
    </recommendedName>
</protein>
<evidence type="ECO:0000256" key="1">
    <source>
        <dbReference type="ARBA" id="ARBA00001947"/>
    </source>
</evidence>
<evidence type="ECO:0000259" key="6">
    <source>
        <dbReference type="Pfam" id="PF08240"/>
    </source>
</evidence>
<keyword evidence="8" id="KW-1185">Reference proteome</keyword>
<evidence type="ECO:0000256" key="2">
    <source>
        <dbReference type="ARBA" id="ARBA00008072"/>
    </source>
</evidence>
<dbReference type="InterPro" id="IPR036291">
    <property type="entry name" value="NAD(P)-bd_dom_sf"/>
</dbReference>
<sequence length="545" mass="59113">MHLTETNQAGGTSTNQKTMRAVVWEGKPYEMAVRDVPRPKIKHPTDAIVRITTAAICGSDLHTYHGVLGSKTPPWQMGHECVGVVCATGDATTHFKVGDRVLVPGGGDPGFYSVNKNFEDQGVWYGEGPDYGSDGGSQAEYLRVPFADHSLVAIPDDDSSDLEWLFLTDIFITAWTGLNFARFEAGDVVAIFGAGPVGLMCAYAAILRGASRVYSIDHVRDRLDKAKSIGAIPIDFTSKDGTASEQILRREPHGVERTVDCIGQECLNHHLKPQQNYVIQEAIRVTKFCGGIGVLGVYASLGKSAGTPRGDLMHKELSVSIPDVWIKNLSIGSGSVGPYFYDVLPKAFELIKSGKAQLGWIVTSEIGNRGRPGGLWAGYSSLANDVEDTAALVTYLRKMGKKKIVLIGASSGCQACLEYTKRDKYHSPPVDAYILTSPVSDRESAFLFMSPEELAQSVQVAKGIIEKGQESEIMPREFIPFVFSTPVTAYRWHSLAAEGIDKPVLILPAGEDEMVPPTVNREGLLRRSMAACGEGVRVSEFLLGI</sequence>
<evidence type="ECO:0000256" key="5">
    <source>
        <dbReference type="ARBA" id="ARBA00023027"/>
    </source>
</evidence>
<dbReference type="GO" id="GO:0046872">
    <property type="term" value="F:metal ion binding"/>
    <property type="evidence" value="ECO:0007669"/>
    <property type="project" value="UniProtKB-KW"/>
</dbReference>
<dbReference type="InterPro" id="IPR013744">
    <property type="entry name" value="SidJ"/>
</dbReference>
<dbReference type="CDD" id="cd08282">
    <property type="entry name" value="PFDH_like"/>
    <property type="match status" value="1"/>
</dbReference>
<evidence type="ECO:0000313" key="8">
    <source>
        <dbReference type="Proteomes" id="UP001197093"/>
    </source>
</evidence>
<dbReference type="Gene3D" id="3.40.50.1820">
    <property type="entry name" value="alpha/beta hydrolase"/>
    <property type="match status" value="1"/>
</dbReference>
<dbReference type="SUPFAM" id="SSF51735">
    <property type="entry name" value="NAD(P)-binding Rossmann-fold domains"/>
    <property type="match status" value="1"/>
</dbReference>
<dbReference type="InterPro" id="IPR029058">
    <property type="entry name" value="AB_hydrolase_fold"/>
</dbReference>
<dbReference type="Pfam" id="PF08240">
    <property type="entry name" value="ADH_N"/>
    <property type="match status" value="1"/>
</dbReference>
<dbReference type="SUPFAM" id="SSF50129">
    <property type="entry name" value="GroES-like"/>
    <property type="match status" value="1"/>
</dbReference>
<keyword evidence="5" id="KW-0520">NAD</keyword>
<dbReference type="Gene3D" id="3.40.50.720">
    <property type="entry name" value="NAD(P)-binding Rossmann-like Domain"/>
    <property type="match status" value="1"/>
</dbReference>
<comment type="cofactor">
    <cofactor evidence="1">
        <name>Zn(2+)</name>
        <dbReference type="ChEBI" id="CHEBI:29105"/>
    </cofactor>
</comment>
<accession>A0AAD4I4R9</accession>
<evidence type="ECO:0000313" key="7">
    <source>
        <dbReference type="EMBL" id="KAG7293505.1"/>
    </source>
</evidence>
<comment type="caution">
    <text evidence="7">The sequence shown here is derived from an EMBL/GenBank/DDBJ whole genome shotgun (WGS) entry which is preliminary data.</text>
</comment>
<keyword evidence="3" id="KW-0479">Metal-binding</keyword>
<organism evidence="7 8">
    <name type="scientific">Staphylotrichum longicolle</name>
    <dbReference type="NCBI Taxonomy" id="669026"/>
    <lineage>
        <taxon>Eukaryota</taxon>
        <taxon>Fungi</taxon>
        <taxon>Dikarya</taxon>
        <taxon>Ascomycota</taxon>
        <taxon>Pezizomycotina</taxon>
        <taxon>Sordariomycetes</taxon>
        <taxon>Sordariomycetidae</taxon>
        <taxon>Sordariales</taxon>
        <taxon>Chaetomiaceae</taxon>
        <taxon>Staphylotrichum</taxon>
    </lineage>
</organism>
<reference evidence="7" key="1">
    <citation type="submission" date="2023-02" db="EMBL/GenBank/DDBJ databases">
        <authorList>
            <person name="Palmer J.M."/>
        </authorList>
    </citation>
    <scope>NUCLEOTIDE SEQUENCE</scope>
    <source>
        <strain evidence="7">FW57</strain>
    </source>
</reference>
<name>A0AAD4I4R9_9PEZI</name>
<gene>
    <name evidence="7" type="ORF">NEMBOFW57_003557</name>
</gene>
<dbReference type="EMBL" id="JAHCVI010000001">
    <property type="protein sequence ID" value="KAG7293505.1"/>
    <property type="molecule type" value="Genomic_DNA"/>
</dbReference>
<comment type="similarity">
    <text evidence="2">Belongs to the zinc-containing alcohol dehydrogenase family.</text>
</comment>
<dbReference type="SUPFAM" id="SSF53474">
    <property type="entry name" value="alpha/beta-Hydrolases"/>
    <property type="match status" value="1"/>
</dbReference>
<feature type="domain" description="Alcohol dehydrogenase-like N-terminal" evidence="6">
    <location>
        <begin position="44"/>
        <end position="156"/>
    </location>
</feature>
<dbReference type="AlphaFoldDB" id="A0AAD4I4R9"/>
<dbReference type="PANTHER" id="PTHR42813:SF3">
    <property type="entry name" value="GLUTATHIONE-INDEPENDENT FORMALDEHYDE DEHYDROGENASE"/>
    <property type="match status" value="1"/>
</dbReference>
<dbReference type="Pfam" id="PF08538">
    <property type="entry name" value="DUF1749"/>
    <property type="match status" value="1"/>
</dbReference>
<proteinExistence type="inferred from homology"/>
<dbReference type="Proteomes" id="UP001197093">
    <property type="component" value="Unassembled WGS sequence"/>
</dbReference>
<dbReference type="InterPro" id="IPR011032">
    <property type="entry name" value="GroES-like_sf"/>
</dbReference>
<dbReference type="Gene3D" id="3.90.180.10">
    <property type="entry name" value="Medium-chain alcohol dehydrogenases, catalytic domain"/>
    <property type="match status" value="1"/>
</dbReference>
<evidence type="ECO:0000256" key="4">
    <source>
        <dbReference type="ARBA" id="ARBA00022833"/>
    </source>
</evidence>
<dbReference type="PANTHER" id="PTHR42813">
    <property type="entry name" value="ZINC-TYPE ALCOHOL DEHYDROGENASE-LIKE"/>
    <property type="match status" value="1"/>
</dbReference>
<dbReference type="InterPro" id="IPR013154">
    <property type="entry name" value="ADH-like_N"/>
</dbReference>
<evidence type="ECO:0000256" key="3">
    <source>
        <dbReference type="ARBA" id="ARBA00022723"/>
    </source>
</evidence>
<keyword evidence="4" id="KW-0862">Zinc</keyword>